<organism evidence="1 2">
    <name type="scientific">Gossypium australe</name>
    <dbReference type="NCBI Taxonomy" id="47621"/>
    <lineage>
        <taxon>Eukaryota</taxon>
        <taxon>Viridiplantae</taxon>
        <taxon>Streptophyta</taxon>
        <taxon>Embryophyta</taxon>
        <taxon>Tracheophyta</taxon>
        <taxon>Spermatophyta</taxon>
        <taxon>Magnoliopsida</taxon>
        <taxon>eudicotyledons</taxon>
        <taxon>Gunneridae</taxon>
        <taxon>Pentapetalae</taxon>
        <taxon>rosids</taxon>
        <taxon>malvids</taxon>
        <taxon>Malvales</taxon>
        <taxon>Malvaceae</taxon>
        <taxon>Malvoideae</taxon>
        <taxon>Gossypium</taxon>
    </lineage>
</organism>
<reference evidence="2" key="1">
    <citation type="journal article" date="2019" name="Plant Biotechnol. J.">
        <title>Genome sequencing of the Australian wild diploid species Gossypium australe highlights disease resistance and delayed gland morphogenesis.</title>
        <authorList>
            <person name="Cai Y."/>
            <person name="Cai X."/>
            <person name="Wang Q."/>
            <person name="Wang P."/>
            <person name="Zhang Y."/>
            <person name="Cai C."/>
            <person name="Xu Y."/>
            <person name="Wang K."/>
            <person name="Zhou Z."/>
            <person name="Wang C."/>
            <person name="Geng S."/>
            <person name="Li B."/>
            <person name="Dong Q."/>
            <person name="Hou Y."/>
            <person name="Wang H."/>
            <person name="Ai P."/>
            <person name="Liu Z."/>
            <person name="Yi F."/>
            <person name="Sun M."/>
            <person name="An G."/>
            <person name="Cheng J."/>
            <person name="Zhang Y."/>
            <person name="Shi Q."/>
            <person name="Xie Y."/>
            <person name="Shi X."/>
            <person name="Chang Y."/>
            <person name="Huang F."/>
            <person name="Chen Y."/>
            <person name="Hong S."/>
            <person name="Mi L."/>
            <person name="Sun Q."/>
            <person name="Zhang L."/>
            <person name="Zhou B."/>
            <person name="Peng R."/>
            <person name="Zhang X."/>
            <person name="Liu F."/>
        </authorList>
    </citation>
    <scope>NUCLEOTIDE SEQUENCE [LARGE SCALE GENOMIC DNA]</scope>
    <source>
        <strain evidence="2">cv. PA1801</strain>
    </source>
</reference>
<name>A0A5B6V0M5_9ROSI</name>
<dbReference type="Proteomes" id="UP000325315">
    <property type="component" value="Unassembled WGS sequence"/>
</dbReference>
<dbReference type="EMBL" id="SMMG02000009">
    <property type="protein sequence ID" value="KAA3462601.1"/>
    <property type="molecule type" value="Genomic_DNA"/>
</dbReference>
<evidence type="ECO:0000313" key="1">
    <source>
        <dbReference type="EMBL" id="KAA3462601.1"/>
    </source>
</evidence>
<dbReference type="OrthoDB" id="994369at2759"/>
<keyword evidence="2" id="KW-1185">Reference proteome</keyword>
<gene>
    <name evidence="1" type="ORF">EPI10_029073</name>
</gene>
<protein>
    <submittedName>
        <fullName evidence="1">Putative Transposon TX1</fullName>
    </submittedName>
</protein>
<evidence type="ECO:0000313" key="2">
    <source>
        <dbReference type="Proteomes" id="UP000325315"/>
    </source>
</evidence>
<dbReference type="AlphaFoldDB" id="A0A5B6V0M5"/>
<proteinExistence type="predicted"/>
<sequence>MDRIDYGVRIYDDTILFLRANEKEVSNAKYILRCFEIFSCLTINFKKSCLEGFDVNEEILYRMVAIYKCKIGDSIGSRSEESSHLGPYYREMRKEIIRVEMSYALMGCKDSVNQCCVVIFTDLFHVIISSSDDSN</sequence>
<comment type="caution">
    <text evidence="1">The sequence shown here is derived from an EMBL/GenBank/DDBJ whole genome shotgun (WGS) entry which is preliminary data.</text>
</comment>
<accession>A0A5B6V0M5</accession>